<reference evidence="1 2" key="1">
    <citation type="submission" date="2014-09" db="EMBL/GenBank/DDBJ databases">
        <authorList>
            <person name="Magalhaes I.L.F."/>
            <person name="Oliveira U."/>
            <person name="Santos F.R."/>
            <person name="Vidigal T.H.D.A."/>
            <person name="Brescovit A.D."/>
            <person name="Santos A.J."/>
        </authorList>
    </citation>
    <scope>NUCLEOTIDE SEQUENCE [LARGE SCALE GENOMIC DNA]</scope>
</reference>
<keyword evidence="2" id="KW-1185">Reference proteome</keyword>
<dbReference type="AlphaFoldDB" id="A0A0P1BDR7"/>
<evidence type="ECO:0000313" key="1">
    <source>
        <dbReference type="EMBL" id="CEH14220.1"/>
    </source>
</evidence>
<accession>A0A0P1BDR7</accession>
<dbReference type="EMBL" id="CCYA01000240">
    <property type="protein sequence ID" value="CEH14220.1"/>
    <property type="molecule type" value="Genomic_DNA"/>
</dbReference>
<organism evidence="1 2">
    <name type="scientific">Ceraceosorus bombacis</name>
    <dbReference type="NCBI Taxonomy" id="401625"/>
    <lineage>
        <taxon>Eukaryota</taxon>
        <taxon>Fungi</taxon>
        <taxon>Dikarya</taxon>
        <taxon>Basidiomycota</taxon>
        <taxon>Ustilaginomycotina</taxon>
        <taxon>Exobasidiomycetes</taxon>
        <taxon>Ceraceosorales</taxon>
        <taxon>Ceraceosoraceae</taxon>
        <taxon>Ceraceosorus</taxon>
    </lineage>
</organism>
<proteinExistence type="predicted"/>
<name>A0A0P1BDR7_9BASI</name>
<dbReference type="Proteomes" id="UP000054845">
    <property type="component" value="Unassembled WGS sequence"/>
</dbReference>
<sequence>MRTALQHPSLLVYALAPHHLALDTHPQCYFTRSLDSILLRGLFALSICCCPMYPYSHHLRPPSMRIASRLPTISIQA</sequence>
<protein>
    <submittedName>
        <fullName evidence="1">Uncharacterized protein</fullName>
    </submittedName>
</protein>
<evidence type="ECO:0000313" key="2">
    <source>
        <dbReference type="Proteomes" id="UP000054845"/>
    </source>
</evidence>